<dbReference type="PANTHER" id="PTHR47129:SF1">
    <property type="entry name" value="NMRA-LIKE DOMAIN-CONTAINING PROTEIN"/>
    <property type="match status" value="1"/>
</dbReference>
<evidence type="ECO:0000259" key="1">
    <source>
        <dbReference type="Pfam" id="PF13460"/>
    </source>
</evidence>
<organism evidence="2 3">
    <name type="scientific">Kineosporia babensis</name>
    <dbReference type="NCBI Taxonomy" id="499548"/>
    <lineage>
        <taxon>Bacteria</taxon>
        <taxon>Bacillati</taxon>
        <taxon>Actinomycetota</taxon>
        <taxon>Actinomycetes</taxon>
        <taxon>Kineosporiales</taxon>
        <taxon>Kineosporiaceae</taxon>
        <taxon>Kineosporia</taxon>
    </lineage>
</organism>
<name>A0A9X1NB16_9ACTN</name>
<keyword evidence="3" id="KW-1185">Reference proteome</keyword>
<dbReference type="AlphaFoldDB" id="A0A9X1NB16"/>
<reference evidence="2" key="1">
    <citation type="submission" date="2021-11" db="EMBL/GenBank/DDBJ databases">
        <title>Streptomyces corallinus and Kineosporia corallina sp. nov., two new coral-derived marine actinobacteria.</title>
        <authorList>
            <person name="Buangrab K."/>
            <person name="Sutthacheep M."/>
            <person name="Yeemin T."/>
            <person name="Harunari E."/>
            <person name="Igarashi Y."/>
            <person name="Sripreechasak P."/>
            <person name="Kanchanasin P."/>
            <person name="Tanasupawat S."/>
            <person name="Phongsopitanun W."/>
        </authorList>
    </citation>
    <scope>NUCLEOTIDE SEQUENCE</scope>
    <source>
        <strain evidence="2">JCM 31032</strain>
    </source>
</reference>
<dbReference type="Gene3D" id="3.90.25.10">
    <property type="entry name" value="UDP-galactose 4-epimerase, domain 1"/>
    <property type="match status" value="1"/>
</dbReference>
<gene>
    <name evidence="2" type="ORF">LR394_12185</name>
</gene>
<dbReference type="SUPFAM" id="SSF51735">
    <property type="entry name" value="NAD(P)-binding Rossmann-fold domains"/>
    <property type="match status" value="1"/>
</dbReference>
<dbReference type="Pfam" id="PF13460">
    <property type="entry name" value="NAD_binding_10"/>
    <property type="match status" value="1"/>
</dbReference>
<dbReference type="InterPro" id="IPR052718">
    <property type="entry name" value="NmrA-type_oxidoreductase"/>
</dbReference>
<feature type="domain" description="NAD(P)-binding" evidence="1">
    <location>
        <begin position="8"/>
        <end position="184"/>
    </location>
</feature>
<dbReference type="InterPro" id="IPR016040">
    <property type="entry name" value="NAD(P)-bd_dom"/>
</dbReference>
<accession>A0A9X1NB16</accession>
<evidence type="ECO:0000313" key="2">
    <source>
        <dbReference type="EMBL" id="MCD5311662.1"/>
    </source>
</evidence>
<protein>
    <submittedName>
        <fullName evidence="2">SDR family oxidoreductase</fullName>
    </submittedName>
</protein>
<proteinExistence type="predicted"/>
<comment type="caution">
    <text evidence="2">The sequence shown here is derived from an EMBL/GenBank/DDBJ whole genome shotgun (WGS) entry which is preliminary data.</text>
</comment>
<evidence type="ECO:0000313" key="3">
    <source>
        <dbReference type="Proteomes" id="UP001138997"/>
    </source>
</evidence>
<dbReference type="RefSeq" id="WP_231441079.1">
    <property type="nucleotide sequence ID" value="NZ_JAJOMB010000005.1"/>
</dbReference>
<sequence>MSIVVTAATGKLGRLALQALLDQGVPAAEIVAGGRNLEPLQAFADQGVQLKVIDYDRPETLAEAFQGAGKLLFISASEPGRRIPQHKNVIDAAKAAQVGLIAYTSIANADRTTMKLASDHLATEATLKASGLPVVLLRHGWYLEVYTEQIPGYLERGTIAGAAGSGRISGASRADLAQADIAALLTAKGGEVYELGGDESFTLAELAAEITRQSGQEIKYQNLPTEKYAELLAGIGLPAPLAQVLADCDRGIRDGELQVDTGDLSTLLNRPTTSLEDAVKAALA</sequence>
<dbReference type="EMBL" id="JAJOMB010000005">
    <property type="protein sequence ID" value="MCD5311662.1"/>
    <property type="molecule type" value="Genomic_DNA"/>
</dbReference>
<dbReference type="Proteomes" id="UP001138997">
    <property type="component" value="Unassembled WGS sequence"/>
</dbReference>
<dbReference type="PANTHER" id="PTHR47129">
    <property type="entry name" value="QUINONE OXIDOREDUCTASE 2"/>
    <property type="match status" value="1"/>
</dbReference>
<dbReference type="InterPro" id="IPR036291">
    <property type="entry name" value="NAD(P)-bd_dom_sf"/>
</dbReference>
<dbReference type="CDD" id="cd05269">
    <property type="entry name" value="TMR_SDR_a"/>
    <property type="match status" value="1"/>
</dbReference>
<dbReference type="Gene3D" id="3.40.50.720">
    <property type="entry name" value="NAD(P)-binding Rossmann-like Domain"/>
    <property type="match status" value="1"/>
</dbReference>